<feature type="transmembrane region" description="Helical" evidence="6">
    <location>
        <begin position="200"/>
        <end position="220"/>
    </location>
</feature>
<feature type="transmembrane region" description="Helical" evidence="6">
    <location>
        <begin position="110"/>
        <end position="135"/>
    </location>
</feature>
<evidence type="ECO:0000256" key="1">
    <source>
        <dbReference type="ARBA" id="ARBA00004651"/>
    </source>
</evidence>
<evidence type="ECO:0000256" key="5">
    <source>
        <dbReference type="ARBA" id="ARBA00023136"/>
    </source>
</evidence>
<dbReference type="InterPro" id="IPR003838">
    <property type="entry name" value="ABC3_permease_C"/>
</dbReference>
<sequence length="668" mass="77551">MPLTMIWTIVKRHFVTQRHIIIPFILSSSTIFAIEYILLSITTNTYIQQHQQLLGVFAIIGNIFMSLLAIIFIIYANQFVIKQQQKTYSLYIILGMEKRHLSIMIFIESFVKYCIISLLSIVGGYLFGALLFMFIRKVTTGREGYLSAYPFDFKAMWITLLLLSIVMIFLLIINIFKVTMQNPMQLMNKKAYRDYRFQNVFNYSLLMIGVLCVGNGYRIALQNNTPIESILALFAAIFFVFIGTYLLFISLSVLLVERLQKLPKFYYRPKRFFLISGLRARMKSNAVGLASIAILCTFLIVTLGMTVTTYRSMGENIRNMWKNQYLTSVEGDFHHDEKVAQKVKAVTKDIKQNVHSDTPKIYTQSMFNVLLDKHSDYRRLLKPSNTPNKFNIDPWSTKNVFITIMTLNDYNQFNRPLHLKSNEIGVNTSMQMLDLNDKLVLRGRSFNIKPVEETNVNSIRFSENINLIVKNDKERDQIIQYYTKTSSKADDQVTHTMVEFNAYDLKGKDTPDIHKIEQKYHINITSYESFRKMFYNFNGGLIFVGSLVSFILLIGIFLMIYYKQVSEAQEDVDHYVTMAHLGLDNDDIKQILDQQLIWLFSVPFIVGILHTVVASKIIYNVLGLFGEVSRGIFIISFLSVVVIVSVLYLFMYKMTSYLYLNYVNQLKK</sequence>
<dbReference type="PIRSF" id="PIRSF018968">
    <property type="entry name" value="ABC_permease_BceB"/>
    <property type="match status" value="1"/>
</dbReference>
<feature type="transmembrane region" description="Helical" evidence="6">
    <location>
        <begin position="53"/>
        <end position="76"/>
    </location>
</feature>
<keyword evidence="6" id="KW-0813">Transport</keyword>
<proteinExistence type="inferred from homology"/>
<dbReference type="Pfam" id="PF02687">
    <property type="entry name" value="FtsX"/>
    <property type="match status" value="1"/>
</dbReference>
<feature type="transmembrane region" description="Helical" evidence="6">
    <location>
        <begin position="631"/>
        <end position="651"/>
    </location>
</feature>
<comment type="similarity">
    <text evidence="6">Belongs to the ABC-4 integral membrane protein family.</text>
</comment>
<feature type="transmembrane region" description="Helical" evidence="6">
    <location>
        <begin position="20"/>
        <end position="41"/>
    </location>
</feature>
<comment type="caution">
    <text evidence="8">The sequence shown here is derived from an EMBL/GenBank/DDBJ whole genome shotgun (WGS) entry which is preliminary data.</text>
</comment>
<dbReference type="InterPro" id="IPR027022">
    <property type="entry name" value="ABC_permease_BceB-typ"/>
</dbReference>
<feature type="transmembrane region" description="Helical" evidence="6">
    <location>
        <begin position="155"/>
        <end position="179"/>
    </location>
</feature>
<dbReference type="EMBL" id="PZEV01000004">
    <property type="protein sequence ID" value="PTI52233.1"/>
    <property type="molecule type" value="Genomic_DNA"/>
</dbReference>
<feature type="transmembrane region" description="Helical" evidence="6">
    <location>
        <begin position="286"/>
        <end position="310"/>
    </location>
</feature>
<evidence type="ECO:0000256" key="2">
    <source>
        <dbReference type="ARBA" id="ARBA00022475"/>
    </source>
</evidence>
<comment type="subcellular location">
    <subcellularLocation>
        <location evidence="1 6">Cell membrane</location>
        <topology evidence="1 6">Multi-pass membrane protein</topology>
    </subcellularLocation>
</comment>
<dbReference type="PANTHER" id="PTHR46795">
    <property type="entry name" value="ABC TRANSPORTER PERMEASE-RELATED-RELATED"/>
    <property type="match status" value="1"/>
</dbReference>
<accession>A0A2T4Q2X0</accession>
<dbReference type="Proteomes" id="UP000240717">
    <property type="component" value="Unassembled WGS sequence"/>
</dbReference>
<organism evidence="8 9">
    <name type="scientific">Staphylococcus warneri</name>
    <dbReference type="NCBI Taxonomy" id="1292"/>
    <lineage>
        <taxon>Bacteria</taxon>
        <taxon>Bacillati</taxon>
        <taxon>Bacillota</taxon>
        <taxon>Bacilli</taxon>
        <taxon>Bacillales</taxon>
        <taxon>Staphylococcaceae</taxon>
        <taxon>Staphylococcus</taxon>
    </lineage>
</organism>
<feature type="transmembrane region" description="Helical" evidence="6">
    <location>
        <begin position="540"/>
        <end position="562"/>
    </location>
</feature>
<evidence type="ECO:0000313" key="9">
    <source>
        <dbReference type="Proteomes" id="UP000240717"/>
    </source>
</evidence>
<dbReference type="GO" id="GO:0005886">
    <property type="term" value="C:plasma membrane"/>
    <property type="evidence" value="ECO:0007669"/>
    <property type="project" value="UniProtKB-SubCell"/>
</dbReference>
<dbReference type="AlphaFoldDB" id="A0A2T4Q2X0"/>
<protein>
    <submittedName>
        <fullName evidence="8">ABC transporter permease</fullName>
    </submittedName>
</protein>
<dbReference type="PANTHER" id="PTHR46795:SF3">
    <property type="entry name" value="ABC TRANSPORTER PERMEASE"/>
    <property type="match status" value="1"/>
</dbReference>
<keyword evidence="4 6" id="KW-1133">Transmembrane helix</keyword>
<evidence type="ECO:0000256" key="3">
    <source>
        <dbReference type="ARBA" id="ARBA00022692"/>
    </source>
</evidence>
<dbReference type="GO" id="GO:0055085">
    <property type="term" value="P:transmembrane transport"/>
    <property type="evidence" value="ECO:0007669"/>
    <property type="project" value="UniProtKB-UniRule"/>
</dbReference>
<keyword evidence="3 6" id="KW-0812">Transmembrane</keyword>
<reference evidence="8 9" key="1">
    <citation type="journal article" date="2016" name="Front. Microbiol.">
        <title>Comprehensive Phylogenetic Analysis of Bovine Non-aureus Staphylococci Species Based on Whole-Genome Sequencing.</title>
        <authorList>
            <person name="Naushad S."/>
            <person name="Barkema H.W."/>
            <person name="Luby C."/>
            <person name="Condas L.A."/>
            <person name="Nobrega D.B."/>
            <person name="Carson D.A."/>
            <person name="De Buck J."/>
        </authorList>
    </citation>
    <scope>NUCLEOTIDE SEQUENCE [LARGE SCALE GENOMIC DNA]</scope>
    <source>
        <strain evidence="8 9">SNUC 2993</strain>
    </source>
</reference>
<dbReference type="RefSeq" id="WP_107552932.1">
    <property type="nucleotide sequence ID" value="NZ_PZEV01000004.1"/>
</dbReference>
<feature type="domain" description="ABC3 transporter permease C-terminal" evidence="7">
    <location>
        <begin position="62"/>
        <end position="179"/>
    </location>
</feature>
<evidence type="ECO:0000256" key="4">
    <source>
        <dbReference type="ARBA" id="ARBA00022989"/>
    </source>
</evidence>
<gene>
    <name evidence="8" type="ORF">BU085_01870</name>
</gene>
<evidence type="ECO:0000256" key="6">
    <source>
        <dbReference type="PIRNR" id="PIRNR018968"/>
    </source>
</evidence>
<evidence type="ECO:0000313" key="8">
    <source>
        <dbReference type="EMBL" id="PTI52233.1"/>
    </source>
</evidence>
<dbReference type="InterPro" id="IPR052536">
    <property type="entry name" value="ABC-4_Integral_Memb_Prot"/>
</dbReference>
<dbReference type="STRING" id="1194526.A284_01275"/>
<name>A0A2T4Q2X0_STAWA</name>
<evidence type="ECO:0000259" key="7">
    <source>
        <dbReference type="Pfam" id="PF02687"/>
    </source>
</evidence>
<keyword evidence="2 6" id="KW-1003">Cell membrane</keyword>
<feature type="transmembrane region" description="Helical" evidence="6">
    <location>
        <begin position="232"/>
        <end position="256"/>
    </location>
</feature>
<keyword evidence="5 6" id="KW-0472">Membrane</keyword>
<feature type="transmembrane region" description="Helical" evidence="6">
    <location>
        <begin position="596"/>
        <end position="619"/>
    </location>
</feature>